<dbReference type="InterPro" id="IPR006094">
    <property type="entry name" value="Oxid_FAD_bind_N"/>
</dbReference>
<accession>A0A0L0N0I9</accession>
<keyword evidence="3" id="KW-0732">Signal</keyword>
<dbReference type="GO" id="GO:0071949">
    <property type="term" value="F:FAD binding"/>
    <property type="evidence" value="ECO:0007669"/>
    <property type="project" value="InterPro"/>
</dbReference>
<dbReference type="SUPFAM" id="SSF56176">
    <property type="entry name" value="FAD-binding/transporter-associated domain-like"/>
    <property type="match status" value="1"/>
</dbReference>
<dbReference type="Pfam" id="PF08031">
    <property type="entry name" value="BBE"/>
    <property type="match status" value="1"/>
</dbReference>
<evidence type="ECO:0000256" key="2">
    <source>
        <dbReference type="ARBA" id="ARBA00023002"/>
    </source>
</evidence>
<dbReference type="Gene3D" id="3.30.465.10">
    <property type="match status" value="2"/>
</dbReference>
<organism evidence="5 6">
    <name type="scientific">Tolypocladium ophioglossoides (strain CBS 100239)</name>
    <name type="common">Snaketongue truffleclub</name>
    <name type="synonym">Elaphocordyceps ophioglossoides</name>
    <dbReference type="NCBI Taxonomy" id="1163406"/>
    <lineage>
        <taxon>Eukaryota</taxon>
        <taxon>Fungi</taxon>
        <taxon>Dikarya</taxon>
        <taxon>Ascomycota</taxon>
        <taxon>Pezizomycotina</taxon>
        <taxon>Sordariomycetes</taxon>
        <taxon>Hypocreomycetidae</taxon>
        <taxon>Hypocreales</taxon>
        <taxon>Ophiocordycipitaceae</taxon>
        <taxon>Tolypocladium</taxon>
    </lineage>
</organism>
<dbReference type="EMBL" id="LFRF01000034">
    <property type="protein sequence ID" value="KND87612.1"/>
    <property type="molecule type" value="Genomic_DNA"/>
</dbReference>
<dbReference type="InterPro" id="IPR016166">
    <property type="entry name" value="FAD-bd_PCMH"/>
</dbReference>
<gene>
    <name evidence="5" type="ORF">TOPH_07739</name>
</gene>
<keyword evidence="2" id="KW-0560">Oxidoreductase</keyword>
<evidence type="ECO:0000259" key="4">
    <source>
        <dbReference type="PROSITE" id="PS51387"/>
    </source>
</evidence>
<evidence type="ECO:0000313" key="5">
    <source>
        <dbReference type="EMBL" id="KND87612.1"/>
    </source>
</evidence>
<dbReference type="GO" id="GO:0016491">
    <property type="term" value="F:oxidoreductase activity"/>
    <property type="evidence" value="ECO:0007669"/>
    <property type="project" value="UniProtKB-KW"/>
</dbReference>
<dbReference type="PANTHER" id="PTHR13878">
    <property type="entry name" value="GULONOLACTONE OXIDASE"/>
    <property type="match status" value="1"/>
</dbReference>
<dbReference type="InterPro" id="IPR050432">
    <property type="entry name" value="FAD-linked_Oxidoreductases_BP"/>
</dbReference>
<evidence type="ECO:0000256" key="3">
    <source>
        <dbReference type="SAM" id="SignalP"/>
    </source>
</evidence>
<name>A0A0L0N0I9_TOLOC</name>
<evidence type="ECO:0000313" key="6">
    <source>
        <dbReference type="Proteomes" id="UP000036947"/>
    </source>
</evidence>
<dbReference type="Pfam" id="PF01565">
    <property type="entry name" value="FAD_binding_4"/>
    <property type="match status" value="1"/>
</dbReference>
<protein>
    <submittedName>
        <fullName evidence="5">6-hydroxy-D-nicotine oxidase</fullName>
    </submittedName>
</protein>
<dbReference type="InterPro" id="IPR016169">
    <property type="entry name" value="FAD-bd_PCMH_sub2"/>
</dbReference>
<dbReference type="OrthoDB" id="9983560at2759"/>
<evidence type="ECO:0000256" key="1">
    <source>
        <dbReference type="ARBA" id="ARBA00005466"/>
    </source>
</evidence>
<dbReference type="STRING" id="1163406.A0A0L0N0I9"/>
<proteinExistence type="inferred from homology"/>
<feature type="signal peptide" evidence="3">
    <location>
        <begin position="1"/>
        <end position="17"/>
    </location>
</feature>
<feature type="domain" description="FAD-binding PCMH-type" evidence="4">
    <location>
        <begin position="126"/>
        <end position="308"/>
    </location>
</feature>
<dbReference type="PANTHER" id="PTHR13878:SF91">
    <property type="entry name" value="FAD BINDING DOMAIN PROTEIN (AFU_ORTHOLOGUE AFUA_6G12070)-RELATED"/>
    <property type="match status" value="1"/>
</dbReference>
<comment type="caution">
    <text evidence="5">The sequence shown here is derived from an EMBL/GenBank/DDBJ whole genome shotgun (WGS) entry which is preliminary data.</text>
</comment>
<sequence>MAPQRLVLLYGIFASLAASTPQGIPSQEQYMRALNDSLGGRVHINEPFAKPCFSIYEGEHVGRDDDLCAERQANYSSPTYRNQFPGAYMYEQSSICASDKTSADKCLLDNKNPSSASAFDNVNCKQGNVPSYYVEVREANDAVQAFEYARQSGCKLAIKNSGHSFMEDSSQKGALLLWTRNLRSLDHDEAFVPEGCSSDPFNAITTGAGVNCGEAYEFADKNGVTILCGYSPTVGLSGGWVQNGGHSVLSNVYGLGADRVLQFTVVTPDGEVRVANKCQNSNLFWALRGGGGGTFGVVINSTHLVEPAMALGVASIGVPKADKEAVKGFMELLVDTAVDLAEDGWGGHIYGNYFVHVTPKMTTQDAATKSLAKIVSYVEKHGGTANITVLPTWYSFFDKYVLSGAFAVGGLSILNTRLVPTDVFTNANLSTKYKSHLRDFVEGGGLPYVPVVSPYVYKGSREATSVQPAWYTSLWEYGNPAYWQWNSTFEERIEIIKGMQKQTDTIRELTPGGGAYKNEANPFIADWKREYFGNHYEELLKVKQSYDPKGLLKCWHCVGWTDEDVNDSCYKEFNNISV</sequence>
<dbReference type="PROSITE" id="PS51387">
    <property type="entry name" value="FAD_PCMH"/>
    <property type="match status" value="1"/>
</dbReference>
<dbReference type="AlphaFoldDB" id="A0A0L0N0I9"/>
<dbReference type="InterPro" id="IPR012951">
    <property type="entry name" value="BBE"/>
</dbReference>
<keyword evidence="6" id="KW-1185">Reference proteome</keyword>
<dbReference type="InterPro" id="IPR036318">
    <property type="entry name" value="FAD-bd_PCMH-like_sf"/>
</dbReference>
<dbReference type="Proteomes" id="UP000036947">
    <property type="component" value="Unassembled WGS sequence"/>
</dbReference>
<feature type="chain" id="PRO_5005544716" evidence="3">
    <location>
        <begin position="18"/>
        <end position="578"/>
    </location>
</feature>
<reference evidence="5 6" key="1">
    <citation type="journal article" date="2015" name="BMC Genomics">
        <title>The genome of the truffle-parasite Tolypocladium ophioglossoides and the evolution of antifungal peptaibiotics.</title>
        <authorList>
            <person name="Quandt C.A."/>
            <person name="Bushley K.E."/>
            <person name="Spatafora J.W."/>
        </authorList>
    </citation>
    <scope>NUCLEOTIDE SEQUENCE [LARGE SCALE GENOMIC DNA]</scope>
    <source>
        <strain evidence="5 6">CBS 100239</strain>
    </source>
</reference>
<comment type="similarity">
    <text evidence="1">Belongs to the oxygen-dependent FAD-linked oxidoreductase family.</text>
</comment>